<evidence type="ECO:0000256" key="1">
    <source>
        <dbReference type="ARBA" id="ARBA00038310"/>
    </source>
</evidence>
<feature type="non-terminal residue" evidence="3">
    <location>
        <position position="1"/>
    </location>
</feature>
<sequence>GETEYVQGIAAQSASGQFGDIRAAAGIIGFADLTLGEEVTRVLEAQIAASPNRFRGIRHQATWDSSEDVPNSRINPPQNLFLSQKFREGFSQLEKHGLSFEAWLYHTQIEELKDLANHFPDTTIILNHLGGPIGIGPYAKNKASVFSEWKSAISSLAQCPNVYAKVGGIQMPVNGFGWEKLQLPPTSDELLAINRPWYSHIIDVFGPSRCMFESNFPVDKQSCSYSVLWNQFKKLAQDFSEPDRDRLFHDTALEVYKLNKH</sequence>
<evidence type="ECO:0000313" key="3">
    <source>
        <dbReference type="EMBL" id="SVD83973.1"/>
    </source>
</evidence>
<evidence type="ECO:0000259" key="2">
    <source>
        <dbReference type="Pfam" id="PF04909"/>
    </source>
</evidence>
<dbReference type="PANTHER" id="PTHR43569">
    <property type="entry name" value="AMIDOHYDROLASE"/>
    <property type="match status" value="1"/>
</dbReference>
<dbReference type="Pfam" id="PF04909">
    <property type="entry name" value="Amidohydro_2"/>
    <property type="match status" value="1"/>
</dbReference>
<dbReference type="SUPFAM" id="SSF51556">
    <property type="entry name" value="Metallo-dependent hydrolases"/>
    <property type="match status" value="1"/>
</dbReference>
<dbReference type="InterPro" id="IPR006680">
    <property type="entry name" value="Amidohydro-rel"/>
</dbReference>
<dbReference type="GO" id="GO:0016787">
    <property type="term" value="F:hydrolase activity"/>
    <property type="evidence" value="ECO:0007669"/>
    <property type="project" value="InterPro"/>
</dbReference>
<name>A0A382YL33_9ZZZZ</name>
<dbReference type="InterPro" id="IPR052350">
    <property type="entry name" value="Metallo-dep_Lactonases"/>
</dbReference>
<comment type="similarity">
    <text evidence="1">Belongs to the metallo-dependent hydrolases superfamily.</text>
</comment>
<reference evidence="3" key="1">
    <citation type="submission" date="2018-05" db="EMBL/GenBank/DDBJ databases">
        <authorList>
            <person name="Lanie J.A."/>
            <person name="Ng W.-L."/>
            <person name="Kazmierczak K.M."/>
            <person name="Andrzejewski T.M."/>
            <person name="Davidsen T.M."/>
            <person name="Wayne K.J."/>
            <person name="Tettelin H."/>
            <person name="Glass J.I."/>
            <person name="Rusch D."/>
            <person name="Podicherti R."/>
            <person name="Tsui H.-C.T."/>
            <person name="Winkler M.E."/>
        </authorList>
    </citation>
    <scope>NUCLEOTIDE SEQUENCE</scope>
</reference>
<dbReference type="EMBL" id="UINC01176718">
    <property type="protein sequence ID" value="SVD83973.1"/>
    <property type="molecule type" value="Genomic_DNA"/>
</dbReference>
<gene>
    <name evidence="3" type="ORF">METZ01_LOCUS436827</name>
</gene>
<dbReference type="PANTHER" id="PTHR43569:SF1">
    <property type="entry name" value="BLL3371 PROTEIN"/>
    <property type="match status" value="1"/>
</dbReference>
<feature type="domain" description="Amidohydrolase-related" evidence="2">
    <location>
        <begin position="22"/>
        <end position="258"/>
    </location>
</feature>
<accession>A0A382YL33</accession>
<organism evidence="3">
    <name type="scientific">marine metagenome</name>
    <dbReference type="NCBI Taxonomy" id="408172"/>
    <lineage>
        <taxon>unclassified sequences</taxon>
        <taxon>metagenomes</taxon>
        <taxon>ecological metagenomes</taxon>
    </lineage>
</organism>
<dbReference type="Gene3D" id="3.20.20.140">
    <property type="entry name" value="Metal-dependent hydrolases"/>
    <property type="match status" value="1"/>
</dbReference>
<proteinExistence type="inferred from homology"/>
<dbReference type="InterPro" id="IPR032466">
    <property type="entry name" value="Metal_Hydrolase"/>
</dbReference>
<dbReference type="AlphaFoldDB" id="A0A382YL33"/>
<protein>
    <recommendedName>
        <fullName evidence="2">Amidohydrolase-related domain-containing protein</fullName>
    </recommendedName>
</protein>